<reference evidence="3" key="1">
    <citation type="submission" date="2016-10" db="EMBL/GenBank/DDBJ databases">
        <authorList>
            <person name="Varghese N."/>
            <person name="Submissions S."/>
        </authorList>
    </citation>
    <scope>NUCLEOTIDE SEQUENCE [LARGE SCALE GENOMIC DNA]</scope>
    <source>
        <strain evidence="3">IBRC-M 10760</strain>
    </source>
</reference>
<evidence type="ECO:0000313" key="3">
    <source>
        <dbReference type="Proteomes" id="UP000199076"/>
    </source>
</evidence>
<dbReference type="OrthoDB" id="236981at2157"/>
<dbReference type="Proteomes" id="UP000199076">
    <property type="component" value="Unassembled WGS sequence"/>
</dbReference>
<dbReference type="Gene3D" id="2.160.20.10">
    <property type="entry name" value="Single-stranded right-handed beta-helix, Pectin lyase-like"/>
    <property type="match status" value="1"/>
</dbReference>
<name>A0A1G7RUZ1_9EURY</name>
<protein>
    <recommendedName>
        <fullName evidence="4">Right handed beta helix region</fullName>
    </recommendedName>
</protein>
<feature type="compositionally biased region" description="Polar residues" evidence="1">
    <location>
        <begin position="64"/>
        <end position="86"/>
    </location>
</feature>
<keyword evidence="3" id="KW-1185">Reference proteome</keyword>
<dbReference type="InterPro" id="IPR006626">
    <property type="entry name" value="PbH1"/>
</dbReference>
<feature type="region of interest" description="Disordered" evidence="1">
    <location>
        <begin position="35"/>
        <end position="86"/>
    </location>
</feature>
<evidence type="ECO:0008006" key="4">
    <source>
        <dbReference type="Google" id="ProtNLM"/>
    </source>
</evidence>
<sequence>MTRENGGDGGMGSTGGTRRKYLAMVGAGTASVFAGCGGGDGTTTAPGGTETPGGSALSAVPSGPCQQPPTDSTTTYEGPSRISQDTTLGSDADVVELDYGLSVDPDATLTVESGTTLSFAQGTSVSVAGTLTAAGSCSAPIFFTGRSDTRGIWGGITFTGEASGTLDHVLVENAGSEDGAGVEIRSTGPVAVTNSEIRGSRNFGISVDSVARLESFSGNGITGNAEPVEVTASNVDAIAGDNALTGNDTDRLFVWASIDYVVPEGEQHTWANPGVPLYLNQNRLTFEVRGDLTLEPGIELRVAEGNGIFVTGSLNAAIPGDDLPGEGAVESPPENAITIRGAQATPGFWEGLMYAETADANNVLRGVVVRHGGGELGGRGIYQEPAGVSVLTGSRLTLDGAVIEDNDGYGLFVNKENELQTVDRTRIRNNVEPAMLYVTTVPALGTSTDYSGNETDRIEVVNPTNAIETSMTVPAVDVPYRFSLSQVGTLVRIAADVVIADGTEIQFGQDAGIDVDHGGSLTIKGSETDDGGRSTVLRGEEATPGFWKGIRYFDTRSQDNVIDGAEIRHTGSSNWANIEPPSKAAVAAAVAAEATVQNCLIAEFEGAAFQASGDRAPAGDQTSTITTSNNVVR</sequence>
<dbReference type="SUPFAM" id="SSF51126">
    <property type="entry name" value="Pectin lyase-like"/>
    <property type="match status" value="2"/>
</dbReference>
<feature type="compositionally biased region" description="Low complexity" evidence="1">
    <location>
        <begin position="42"/>
        <end position="54"/>
    </location>
</feature>
<dbReference type="InterPro" id="IPR011050">
    <property type="entry name" value="Pectin_lyase_fold/virulence"/>
</dbReference>
<evidence type="ECO:0000256" key="1">
    <source>
        <dbReference type="SAM" id="MobiDB-lite"/>
    </source>
</evidence>
<accession>A0A1G7RUZ1</accession>
<feature type="compositionally biased region" description="Polar residues" evidence="1">
    <location>
        <begin position="620"/>
        <end position="633"/>
    </location>
</feature>
<evidence type="ECO:0000313" key="2">
    <source>
        <dbReference type="EMBL" id="SDG14019.1"/>
    </source>
</evidence>
<dbReference type="RefSeq" id="WP_092694633.1">
    <property type="nucleotide sequence ID" value="NZ_FNBK01000016.1"/>
</dbReference>
<gene>
    <name evidence="2" type="ORF">SAMN05216218_11624</name>
</gene>
<feature type="region of interest" description="Disordered" evidence="1">
    <location>
        <begin position="613"/>
        <end position="633"/>
    </location>
</feature>
<dbReference type="InterPro" id="IPR012334">
    <property type="entry name" value="Pectin_lyas_fold"/>
</dbReference>
<proteinExistence type="predicted"/>
<dbReference type="STRING" id="660518.SAMN05216218_11624"/>
<organism evidence="2 3">
    <name type="scientific">Halorientalis regularis</name>
    <dbReference type="NCBI Taxonomy" id="660518"/>
    <lineage>
        <taxon>Archaea</taxon>
        <taxon>Methanobacteriati</taxon>
        <taxon>Methanobacteriota</taxon>
        <taxon>Stenosarchaea group</taxon>
        <taxon>Halobacteria</taxon>
        <taxon>Halobacteriales</taxon>
        <taxon>Haloarculaceae</taxon>
        <taxon>Halorientalis</taxon>
    </lineage>
</organism>
<dbReference type="EMBL" id="FNBK01000016">
    <property type="protein sequence ID" value="SDG14019.1"/>
    <property type="molecule type" value="Genomic_DNA"/>
</dbReference>
<dbReference type="SMART" id="SM00710">
    <property type="entry name" value="PbH1"/>
    <property type="match status" value="5"/>
</dbReference>
<dbReference type="AlphaFoldDB" id="A0A1G7RUZ1"/>